<dbReference type="GO" id="GO:0047632">
    <property type="term" value="F:agmatine deiminase activity"/>
    <property type="evidence" value="ECO:0007669"/>
    <property type="project" value="TreeGrafter"/>
</dbReference>
<dbReference type="EMBL" id="ALBS01000047">
    <property type="protein sequence ID" value="EJT51752.1"/>
    <property type="molecule type" value="Genomic_DNA"/>
</dbReference>
<evidence type="ECO:0000313" key="4">
    <source>
        <dbReference type="Proteomes" id="UP000002748"/>
    </source>
</evidence>
<dbReference type="Pfam" id="PF04371">
    <property type="entry name" value="PAD_porph"/>
    <property type="match status" value="2"/>
</dbReference>
<dbReference type="GeneID" id="25990495"/>
<dbReference type="RefSeq" id="XP_014182707.1">
    <property type="nucleotide sequence ID" value="XM_014327232.1"/>
</dbReference>
<feature type="compositionally biased region" description="Polar residues" evidence="2">
    <location>
        <begin position="336"/>
        <end position="345"/>
    </location>
</feature>
<dbReference type="PANTHER" id="PTHR31377">
    <property type="entry name" value="AGMATINE DEIMINASE-RELATED"/>
    <property type="match status" value="1"/>
</dbReference>
<dbReference type="OrthoDB" id="544103at2759"/>
<dbReference type="KEGG" id="tasa:A1Q1_06983"/>
<keyword evidence="1" id="KW-0378">Hydrolase</keyword>
<dbReference type="Proteomes" id="UP000002748">
    <property type="component" value="Unassembled WGS sequence"/>
</dbReference>
<feature type="region of interest" description="Disordered" evidence="2">
    <location>
        <begin position="336"/>
        <end position="375"/>
    </location>
</feature>
<organism evidence="3 4">
    <name type="scientific">Trichosporon asahii var. asahii (strain ATCC 90039 / CBS 2479 / JCM 2466 / KCTC 7840 / NBRC 103889/ NCYC 2677 / UAMH 7654)</name>
    <name type="common">Yeast</name>
    <dbReference type="NCBI Taxonomy" id="1186058"/>
    <lineage>
        <taxon>Eukaryota</taxon>
        <taxon>Fungi</taxon>
        <taxon>Dikarya</taxon>
        <taxon>Basidiomycota</taxon>
        <taxon>Agaricomycotina</taxon>
        <taxon>Tremellomycetes</taxon>
        <taxon>Trichosporonales</taxon>
        <taxon>Trichosporonaceae</taxon>
        <taxon>Trichosporon</taxon>
    </lineage>
</organism>
<dbReference type="SUPFAM" id="SSF55909">
    <property type="entry name" value="Pentein"/>
    <property type="match status" value="1"/>
</dbReference>
<evidence type="ECO:0000256" key="2">
    <source>
        <dbReference type="SAM" id="MobiDB-lite"/>
    </source>
</evidence>
<dbReference type="VEuPathDB" id="FungiDB:A1Q1_06983"/>
<proteinExistence type="predicted"/>
<sequence length="392" mass="42333">MHPRKWVYSALTAALGPRAAPTIQTGPSWTMPDEGEPHARTWMAFAWNASIWTSDLLPVVQENLADVAEAISRFEPVSLLVRSQDMPRARNLLQGVSNVTLVEAQLDDLWVRDSGPVFVRRDSNVSAVDFNFNGWGNKQMHSKDATVAPTIANDSGVPLLHTELVLEGGALEVDGNGTAIITESCVLNDNRNPGWSKADVEAELKYLLGIDKIIWLPGIRGKDITDGYDHNVTLTHLDILKNATDAKGRTLNVTTLTAPWADKRRKEYQDDEDFAAGYINYYLVNGGVIMPQFGDTKADRDARDILSAMYPDREVVAFNIDGIAAGGGGIHCSTQQEITNDGSHNATVTAEGGSTTTEAAKSSASSNSGAGRSRRRGKMGLLAGTLLGLAMV</sequence>
<dbReference type="GO" id="GO:0004668">
    <property type="term" value="F:protein-arginine deiminase activity"/>
    <property type="evidence" value="ECO:0007669"/>
    <property type="project" value="InterPro"/>
</dbReference>
<name>J6F8X0_TRIAS</name>
<dbReference type="GO" id="GO:0009446">
    <property type="term" value="P:putrescine biosynthetic process"/>
    <property type="evidence" value="ECO:0007669"/>
    <property type="project" value="InterPro"/>
</dbReference>
<evidence type="ECO:0000256" key="1">
    <source>
        <dbReference type="ARBA" id="ARBA00022801"/>
    </source>
</evidence>
<feature type="compositionally biased region" description="Low complexity" evidence="2">
    <location>
        <begin position="346"/>
        <end position="371"/>
    </location>
</feature>
<gene>
    <name evidence="3" type="ORF">A1Q1_06983</name>
</gene>
<comment type="caution">
    <text evidence="3">The sequence shown here is derived from an EMBL/GenBank/DDBJ whole genome shotgun (WGS) entry which is preliminary data.</text>
</comment>
<reference evidence="3 4" key="1">
    <citation type="journal article" date="2012" name="Eukaryot. Cell">
        <title>Draft genome sequence of CBS 2479, the standard type strain of Trichosporon asahii.</title>
        <authorList>
            <person name="Yang R.Y."/>
            <person name="Li H.T."/>
            <person name="Zhu H."/>
            <person name="Zhou G.P."/>
            <person name="Wang M."/>
            <person name="Wang L."/>
        </authorList>
    </citation>
    <scope>NUCLEOTIDE SEQUENCE [LARGE SCALE GENOMIC DNA]</scope>
    <source>
        <strain evidence="4">ATCC 90039 / CBS 2479 / JCM 2466 / KCTC 7840 / NCYC 2677 / UAMH 7654</strain>
    </source>
</reference>
<dbReference type="Gene3D" id="3.75.10.10">
    <property type="entry name" value="L-arginine/glycine Amidinotransferase, Chain A"/>
    <property type="match status" value="2"/>
</dbReference>
<dbReference type="PANTHER" id="PTHR31377:SF0">
    <property type="entry name" value="AGMATINE DEIMINASE-RELATED"/>
    <property type="match status" value="1"/>
</dbReference>
<evidence type="ECO:0000313" key="3">
    <source>
        <dbReference type="EMBL" id="EJT51752.1"/>
    </source>
</evidence>
<dbReference type="InterPro" id="IPR007466">
    <property type="entry name" value="Peptidyl-Arg-deiminase_porph"/>
</dbReference>
<dbReference type="HOGENOM" id="CLU_037682_0_0_1"/>
<accession>J6F8X0</accession>
<protein>
    <submittedName>
        <fullName evidence="3">Agmatine deiminase</fullName>
    </submittedName>
</protein>
<dbReference type="AlphaFoldDB" id="J6F8X0"/>